<dbReference type="Proteomes" id="UP001234297">
    <property type="component" value="Chromosome 2"/>
</dbReference>
<organism evidence="1 2">
    <name type="scientific">Persea americana</name>
    <name type="common">Avocado</name>
    <dbReference type="NCBI Taxonomy" id="3435"/>
    <lineage>
        <taxon>Eukaryota</taxon>
        <taxon>Viridiplantae</taxon>
        <taxon>Streptophyta</taxon>
        <taxon>Embryophyta</taxon>
        <taxon>Tracheophyta</taxon>
        <taxon>Spermatophyta</taxon>
        <taxon>Magnoliopsida</taxon>
        <taxon>Magnoliidae</taxon>
        <taxon>Laurales</taxon>
        <taxon>Lauraceae</taxon>
        <taxon>Persea</taxon>
    </lineage>
</organism>
<sequence length="89" mass="9869">MINQTLILLRSVYSWYSTTTAPPPLGIRYPALCASVVFVVDFGLLSMVVDLVIVVPTIFVTWVIVPIFLAFAGRSLHSLMAEGDRLRQT</sequence>
<keyword evidence="2" id="KW-1185">Reference proteome</keyword>
<evidence type="ECO:0000313" key="2">
    <source>
        <dbReference type="Proteomes" id="UP001234297"/>
    </source>
</evidence>
<proteinExistence type="predicted"/>
<comment type="caution">
    <text evidence="1">The sequence shown here is derived from an EMBL/GenBank/DDBJ whole genome shotgun (WGS) entry which is preliminary data.</text>
</comment>
<gene>
    <name evidence="1" type="ORF">MRB53_006498</name>
</gene>
<accession>A0ACC2MH49</accession>
<evidence type="ECO:0000313" key="1">
    <source>
        <dbReference type="EMBL" id="KAJ8644750.1"/>
    </source>
</evidence>
<dbReference type="EMBL" id="CM056810">
    <property type="protein sequence ID" value="KAJ8644750.1"/>
    <property type="molecule type" value="Genomic_DNA"/>
</dbReference>
<protein>
    <submittedName>
        <fullName evidence="1">Uncharacterized protein</fullName>
    </submittedName>
</protein>
<name>A0ACC2MH49_PERAE</name>
<reference evidence="1 2" key="1">
    <citation type="journal article" date="2022" name="Hortic Res">
        <title>A haplotype resolved chromosomal level avocado genome allows analysis of novel avocado genes.</title>
        <authorList>
            <person name="Nath O."/>
            <person name="Fletcher S.J."/>
            <person name="Hayward A."/>
            <person name="Shaw L.M."/>
            <person name="Masouleh A.K."/>
            <person name="Furtado A."/>
            <person name="Henry R.J."/>
            <person name="Mitter N."/>
        </authorList>
    </citation>
    <scope>NUCLEOTIDE SEQUENCE [LARGE SCALE GENOMIC DNA]</scope>
    <source>
        <strain evidence="2">cv. Hass</strain>
    </source>
</reference>